<keyword evidence="3" id="KW-1185">Reference proteome</keyword>
<dbReference type="PANTHER" id="PTHR34070">
    <property type="entry name" value="ARMADILLO-TYPE FOLD"/>
    <property type="match status" value="1"/>
</dbReference>
<sequence length="227" mass="26916">MEKTIREQLREMSEEKYQRFSSSLTPGINNILGVRLPLLRKMAAKIAKEDYKFYLKYAEDETFEEVMLQGMVIGSCKAGIEEVLNMAADFIPKINNWSVCDSFCNGLKITKKHRERVWDFLQPYLRSDQEYDIRFGVVMLLHYYVLPEYTDKVFMHFNHIKHSGYYVKMAIAWAISVYFVLLPEKTKKYLLNNDLDDFTYNKALQKITESLRVDKETKAWVRGMKRK</sequence>
<evidence type="ECO:0000313" key="2">
    <source>
        <dbReference type="EMBL" id="MBH1941170.1"/>
    </source>
</evidence>
<proteinExistence type="predicted"/>
<dbReference type="InterPro" id="IPR014825">
    <property type="entry name" value="DNA_alkylation"/>
</dbReference>
<dbReference type="CDD" id="cd06561">
    <property type="entry name" value="AlkD_like"/>
    <property type="match status" value="1"/>
</dbReference>
<dbReference type="InterPro" id="IPR016024">
    <property type="entry name" value="ARM-type_fold"/>
</dbReference>
<dbReference type="SUPFAM" id="SSF48371">
    <property type="entry name" value="ARM repeat"/>
    <property type="match status" value="1"/>
</dbReference>
<gene>
    <name evidence="2" type="ORF">I5677_09730</name>
</gene>
<reference evidence="2" key="1">
    <citation type="submission" date="2020-12" db="EMBL/GenBank/DDBJ databases">
        <title>M. sibirica DSM 26468T genome.</title>
        <authorList>
            <person name="Thieme N."/>
            <person name="Rettenmaier R."/>
            <person name="Zverlov V."/>
            <person name="Liebl W."/>
        </authorList>
    </citation>
    <scope>NUCLEOTIDE SEQUENCE</scope>
    <source>
        <strain evidence="2">DSM 26468</strain>
    </source>
</reference>
<protein>
    <submittedName>
        <fullName evidence="2">DNA alkylation repair protein</fullName>
    </submittedName>
</protein>
<keyword evidence="1" id="KW-0472">Membrane</keyword>
<dbReference type="PANTHER" id="PTHR34070:SF1">
    <property type="entry name" value="DNA ALKYLATION REPAIR PROTEIN"/>
    <property type="match status" value="1"/>
</dbReference>
<dbReference type="EMBL" id="JAEAGR010000009">
    <property type="protein sequence ID" value="MBH1941170.1"/>
    <property type="molecule type" value="Genomic_DNA"/>
</dbReference>
<comment type="caution">
    <text evidence="2">The sequence shown here is derived from an EMBL/GenBank/DDBJ whole genome shotgun (WGS) entry which is preliminary data.</text>
</comment>
<keyword evidence="1" id="KW-1133">Transmembrane helix</keyword>
<evidence type="ECO:0000313" key="3">
    <source>
        <dbReference type="Proteomes" id="UP000623269"/>
    </source>
</evidence>
<keyword evidence="1" id="KW-0812">Transmembrane</keyword>
<dbReference type="Gene3D" id="1.25.10.90">
    <property type="match status" value="1"/>
</dbReference>
<dbReference type="Proteomes" id="UP000623269">
    <property type="component" value="Unassembled WGS sequence"/>
</dbReference>
<name>A0A8J7KWB7_9FIRM</name>
<dbReference type="Pfam" id="PF08713">
    <property type="entry name" value="DNA_alkylation"/>
    <property type="match status" value="1"/>
</dbReference>
<feature type="transmembrane region" description="Helical" evidence="1">
    <location>
        <begin position="166"/>
        <end position="182"/>
    </location>
</feature>
<dbReference type="AlphaFoldDB" id="A0A8J7KWB7"/>
<evidence type="ECO:0000256" key="1">
    <source>
        <dbReference type="SAM" id="Phobius"/>
    </source>
</evidence>
<organism evidence="2 3">
    <name type="scientific">Mobilitalea sibirica</name>
    <dbReference type="NCBI Taxonomy" id="1462919"/>
    <lineage>
        <taxon>Bacteria</taxon>
        <taxon>Bacillati</taxon>
        <taxon>Bacillota</taxon>
        <taxon>Clostridia</taxon>
        <taxon>Lachnospirales</taxon>
        <taxon>Lachnospiraceae</taxon>
        <taxon>Mobilitalea</taxon>
    </lineage>
</organism>
<accession>A0A8J7KWB7</accession>